<sequence>MTIKSKRQVSWIIILFSYFIFFACISVIVAHPCSTEFKIDTIEKDGVSSIHLTPTNPNVSVIQSQFDRVGKFSNGLAPVLVGKKWGYIDFTGTLVIQFQFEDAHSFSEGLASVKIKNKWRYINSTGKIVIQPQFDEAKDYLESGAFNFSEGFASVKIGNKWGYIDHSGKIVIQPKFDMTDNFSEGFAAVEVREKWGYIDKTGKVVIQPKFLYPSSFSEGLASVGIIKSKSGGFSFGYIDTTGKVVIQPQFLGAESFENGFALVQYGPRMEYIDKAGNLQPRFNFEKKVERGSFRLISSNNKWGPCLVPILSFLPNLITQNLLQRVLYL</sequence>
<dbReference type="PROSITE" id="PS51257">
    <property type="entry name" value="PROKAR_LIPOPROTEIN"/>
    <property type="match status" value="1"/>
</dbReference>
<organism evidence="2 3">
    <name type="scientific">Leptospira weilii str. Ecochallenge</name>
    <dbReference type="NCBI Taxonomy" id="1049986"/>
    <lineage>
        <taxon>Bacteria</taxon>
        <taxon>Pseudomonadati</taxon>
        <taxon>Spirochaetota</taxon>
        <taxon>Spirochaetia</taxon>
        <taxon>Leptospirales</taxon>
        <taxon>Leptospiraceae</taxon>
        <taxon>Leptospira</taxon>
    </lineage>
</organism>
<keyword evidence="2" id="KW-0449">Lipoprotein</keyword>
<evidence type="ECO:0000256" key="1">
    <source>
        <dbReference type="SAM" id="Phobius"/>
    </source>
</evidence>
<dbReference type="PANTHER" id="PTHR37841:SF1">
    <property type="entry name" value="DUF3298 DOMAIN-CONTAINING PROTEIN"/>
    <property type="match status" value="1"/>
</dbReference>
<proteinExistence type="predicted"/>
<accession>N1U7W4</accession>
<dbReference type="EMBL" id="AHMI02000178">
    <property type="protein sequence ID" value="EMY14281.1"/>
    <property type="molecule type" value="Genomic_DNA"/>
</dbReference>
<gene>
    <name evidence="2" type="ORF">LEP1GSC043_0918</name>
</gene>
<dbReference type="Proteomes" id="UP000012249">
    <property type="component" value="Unassembled WGS sequence"/>
</dbReference>
<dbReference type="InterPro" id="IPR032774">
    <property type="entry name" value="WG_beta_rep"/>
</dbReference>
<reference evidence="2 3" key="1">
    <citation type="submission" date="2013-02" db="EMBL/GenBank/DDBJ databases">
        <authorList>
            <person name="Harkins D.M."/>
            <person name="Durkin A.S."/>
            <person name="Brinkac L.M."/>
            <person name="Haft D.H."/>
            <person name="Selengut J.D."/>
            <person name="Sanka R."/>
            <person name="DePew J."/>
            <person name="Purushe J."/>
            <person name="Haake D.A."/>
            <person name="Matsunaga J."/>
            <person name="Vinetz J.M."/>
            <person name="Sutton G.G."/>
            <person name="Nierman W.C."/>
            <person name="Fouts D.E."/>
        </authorList>
    </citation>
    <scope>NUCLEOTIDE SEQUENCE [LARGE SCALE GENOMIC DNA]</scope>
    <source>
        <strain evidence="2 3">Ecochallenge</strain>
    </source>
</reference>
<keyword evidence="1" id="KW-0472">Membrane</keyword>
<dbReference type="Pfam" id="PF14903">
    <property type="entry name" value="WG_beta_rep"/>
    <property type="match status" value="3"/>
</dbReference>
<keyword evidence="1" id="KW-0812">Transmembrane</keyword>
<comment type="caution">
    <text evidence="2">The sequence shown here is derived from an EMBL/GenBank/DDBJ whole genome shotgun (WGS) entry which is preliminary data.</text>
</comment>
<evidence type="ECO:0000313" key="3">
    <source>
        <dbReference type="Proteomes" id="UP000012249"/>
    </source>
</evidence>
<evidence type="ECO:0000313" key="2">
    <source>
        <dbReference type="EMBL" id="EMY14281.1"/>
    </source>
</evidence>
<protein>
    <submittedName>
        <fullName evidence="2">Putative lipoprotein</fullName>
    </submittedName>
</protein>
<keyword evidence="1" id="KW-1133">Transmembrane helix</keyword>
<feature type="transmembrane region" description="Helical" evidence="1">
    <location>
        <begin position="12"/>
        <end position="31"/>
    </location>
</feature>
<dbReference type="PANTHER" id="PTHR37841">
    <property type="entry name" value="GLR2918 PROTEIN"/>
    <property type="match status" value="1"/>
</dbReference>
<name>N1U7W4_9LEPT</name>
<dbReference type="SUPFAM" id="SSF69360">
    <property type="entry name" value="Cell wall binding repeat"/>
    <property type="match status" value="1"/>
</dbReference>
<dbReference type="AlphaFoldDB" id="N1U7W4"/>